<sequence>MNKTIVTVFFILSFFFGVSLIIYQTVTEFYNKRCIEDKYGVNYNDQRIRLGLSTIPSNWSIKWYDSSVEWKDPVFRLGHRWKNISFKGCRILNELDLFVLEYDKHIKQYNKIIKIEAEYDENEKLKTVIYSLQVDDYSREISKAKADSLLSTIIMDL</sequence>
<evidence type="ECO:0000313" key="2">
    <source>
        <dbReference type="EMBL" id="MEN5376748.1"/>
    </source>
</evidence>
<dbReference type="RefSeq" id="WP_183917546.1">
    <property type="nucleotide sequence ID" value="NZ_JBDJLH010000003.1"/>
</dbReference>
<gene>
    <name evidence="2" type="ORF">ABE541_05685</name>
</gene>
<keyword evidence="1" id="KW-0472">Membrane</keyword>
<proteinExistence type="predicted"/>
<accession>A0ABV0BS34</accession>
<keyword evidence="3" id="KW-1185">Reference proteome</keyword>
<dbReference type="Proteomes" id="UP001409291">
    <property type="component" value="Unassembled WGS sequence"/>
</dbReference>
<dbReference type="EMBL" id="JBDJNQ010000002">
    <property type="protein sequence ID" value="MEN5376748.1"/>
    <property type="molecule type" value="Genomic_DNA"/>
</dbReference>
<reference evidence="2 3" key="1">
    <citation type="submission" date="2024-04" db="EMBL/GenBank/DDBJ databases">
        <title>WGS of bacteria from Torrens River.</title>
        <authorList>
            <person name="Wyrsch E.R."/>
            <person name="Drigo B."/>
        </authorList>
    </citation>
    <scope>NUCLEOTIDE SEQUENCE [LARGE SCALE GENOMIC DNA]</scope>
    <source>
        <strain evidence="2 3">TWI391</strain>
    </source>
</reference>
<keyword evidence="1" id="KW-0812">Transmembrane</keyword>
<evidence type="ECO:0000256" key="1">
    <source>
        <dbReference type="SAM" id="Phobius"/>
    </source>
</evidence>
<protein>
    <submittedName>
        <fullName evidence="2">Uncharacterized protein</fullName>
    </submittedName>
</protein>
<feature type="transmembrane region" description="Helical" evidence="1">
    <location>
        <begin position="6"/>
        <end position="23"/>
    </location>
</feature>
<comment type="caution">
    <text evidence="2">The sequence shown here is derived from an EMBL/GenBank/DDBJ whole genome shotgun (WGS) entry which is preliminary data.</text>
</comment>
<keyword evidence="1" id="KW-1133">Transmembrane helix</keyword>
<organism evidence="2 3">
    <name type="scientific">Sphingobacterium kitahiroshimense</name>
    <dbReference type="NCBI Taxonomy" id="470446"/>
    <lineage>
        <taxon>Bacteria</taxon>
        <taxon>Pseudomonadati</taxon>
        <taxon>Bacteroidota</taxon>
        <taxon>Sphingobacteriia</taxon>
        <taxon>Sphingobacteriales</taxon>
        <taxon>Sphingobacteriaceae</taxon>
        <taxon>Sphingobacterium</taxon>
    </lineage>
</organism>
<name>A0ABV0BS34_9SPHI</name>
<evidence type="ECO:0000313" key="3">
    <source>
        <dbReference type="Proteomes" id="UP001409291"/>
    </source>
</evidence>